<dbReference type="AlphaFoldDB" id="A0A0H5RS77"/>
<protein>
    <submittedName>
        <fullName evidence="1">Uncharacterized protein</fullName>
    </submittedName>
</protein>
<sequence length="147" mass="17324">YKFCDSDILIYLQSLQTTSSINDKAVFEEKIKKEIVMNLRTTHIESRVLDMFACFDRLIREFALETAYAEKHNIKMKRKYLIEGIRPEAVRAEVKRIIQYDQSFFTANKDEGLLFDLILKEAEQPHKFFETDRVETDDANQQQAGSF</sequence>
<evidence type="ECO:0000313" key="1">
    <source>
        <dbReference type="EMBL" id="CRZ11594.1"/>
    </source>
</evidence>
<proteinExistence type="predicted"/>
<organism evidence="1">
    <name type="scientific">Spongospora subterranea</name>
    <dbReference type="NCBI Taxonomy" id="70186"/>
    <lineage>
        <taxon>Eukaryota</taxon>
        <taxon>Sar</taxon>
        <taxon>Rhizaria</taxon>
        <taxon>Endomyxa</taxon>
        <taxon>Phytomyxea</taxon>
        <taxon>Plasmodiophorida</taxon>
        <taxon>Plasmodiophoridae</taxon>
        <taxon>Spongospora</taxon>
    </lineage>
</organism>
<reference evidence="1" key="1">
    <citation type="submission" date="2015-04" db="EMBL/GenBank/DDBJ databases">
        <title>The genome sequence of the plant pathogenic Rhizarian Plasmodiophora brassicae reveals insights in its biotrophic life cycle and the origin of chitin synthesis.</title>
        <authorList>
            <person name="Schwelm A."/>
            <person name="Fogelqvist J."/>
            <person name="Knaust A."/>
            <person name="Julke S."/>
            <person name="Lilja T."/>
            <person name="Dhandapani V."/>
            <person name="Bonilla-Rosso G."/>
            <person name="Karlsson M."/>
            <person name="Shevchenko A."/>
            <person name="Choi S.R."/>
            <person name="Kim H.G."/>
            <person name="Park J.Y."/>
            <person name="Lim Y.P."/>
            <person name="Ludwig-Muller J."/>
            <person name="Dixelius C."/>
        </authorList>
    </citation>
    <scope>NUCLEOTIDE SEQUENCE</scope>
    <source>
        <tissue evidence="1">Potato root galls</tissue>
    </source>
</reference>
<dbReference type="EMBL" id="HACM01011152">
    <property type="protein sequence ID" value="CRZ11594.1"/>
    <property type="molecule type" value="Transcribed_RNA"/>
</dbReference>
<accession>A0A0H5RS77</accession>
<feature type="non-terminal residue" evidence="1">
    <location>
        <position position="1"/>
    </location>
</feature>
<name>A0A0H5RS77_9EUKA</name>